<dbReference type="PROSITE" id="PS51419">
    <property type="entry name" value="RAB"/>
    <property type="match status" value="1"/>
</dbReference>
<name>R7QRP1_CHOCR</name>
<dbReference type="NCBIfam" id="TIGR00231">
    <property type="entry name" value="small_GTP"/>
    <property type="match status" value="1"/>
</dbReference>
<feature type="region of interest" description="Disordered" evidence="3">
    <location>
        <begin position="1"/>
        <end position="36"/>
    </location>
</feature>
<dbReference type="InterPro" id="IPR020849">
    <property type="entry name" value="Small_GTPase_Ras-type"/>
</dbReference>
<dbReference type="Proteomes" id="UP000012073">
    <property type="component" value="Unassembled WGS sequence"/>
</dbReference>
<reference evidence="5" key="1">
    <citation type="journal article" date="2013" name="Proc. Natl. Acad. Sci. U.S.A.">
        <title>Genome structure and metabolic features in the red seaweed Chondrus crispus shed light on evolution of the Archaeplastida.</title>
        <authorList>
            <person name="Collen J."/>
            <person name="Porcel B."/>
            <person name="Carre W."/>
            <person name="Ball S.G."/>
            <person name="Chaparro C."/>
            <person name="Tonon T."/>
            <person name="Barbeyron T."/>
            <person name="Michel G."/>
            <person name="Noel B."/>
            <person name="Valentin K."/>
            <person name="Elias M."/>
            <person name="Artiguenave F."/>
            <person name="Arun A."/>
            <person name="Aury J.M."/>
            <person name="Barbosa-Neto J.F."/>
            <person name="Bothwell J.H."/>
            <person name="Bouget F.Y."/>
            <person name="Brillet L."/>
            <person name="Cabello-Hurtado F."/>
            <person name="Capella-Gutierrez S."/>
            <person name="Charrier B."/>
            <person name="Cladiere L."/>
            <person name="Cock J.M."/>
            <person name="Coelho S.M."/>
            <person name="Colleoni C."/>
            <person name="Czjzek M."/>
            <person name="Da Silva C."/>
            <person name="Delage L."/>
            <person name="Denoeud F."/>
            <person name="Deschamps P."/>
            <person name="Dittami S.M."/>
            <person name="Gabaldon T."/>
            <person name="Gachon C.M."/>
            <person name="Groisillier A."/>
            <person name="Herve C."/>
            <person name="Jabbari K."/>
            <person name="Katinka M."/>
            <person name="Kloareg B."/>
            <person name="Kowalczyk N."/>
            <person name="Labadie K."/>
            <person name="Leblanc C."/>
            <person name="Lopez P.J."/>
            <person name="McLachlan D.H."/>
            <person name="Meslet-Cladiere L."/>
            <person name="Moustafa A."/>
            <person name="Nehr Z."/>
            <person name="Nyvall Collen P."/>
            <person name="Panaud O."/>
            <person name="Partensky F."/>
            <person name="Poulain J."/>
            <person name="Rensing S.A."/>
            <person name="Rousvoal S."/>
            <person name="Samson G."/>
            <person name="Symeonidi A."/>
            <person name="Weissenbach J."/>
            <person name="Zambounis A."/>
            <person name="Wincker P."/>
            <person name="Boyen C."/>
        </authorList>
    </citation>
    <scope>NUCLEOTIDE SEQUENCE [LARGE SCALE GENOMIC DNA]</scope>
    <source>
        <strain evidence="5">cv. Stackhouse</strain>
    </source>
</reference>
<dbReference type="GO" id="GO:0016020">
    <property type="term" value="C:membrane"/>
    <property type="evidence" value="ECO:0007669"/>
    <property type="project" value="InterPro"/>
</dbReference>
<evidence type="ECO:0000313" key="5">
    <source>
        <dbReference type="Proteomes" id="UP000012073"/>
    </source>
</evidence>
<keyword evidence="1" id="KW-0547">Nucleotide-binding</keyword>
<evidence type="ECO:0000313" key="4">
    <source>
        <dbReference type="EMBL" id="CDF40166.1"/>
    </source>
</evidence>
<keyword evidence="2" id="KW-0342">GTP-binding</keyword>
<evidence type="ECO:0000256" key="3">
    <source>
        <dbReference type="SAM" id="MobiDB-lite"/>
    </source>
</evidence>
<dbReference type="OrthoDB" id="5976022at2759"/>
<dbReference type="AlphaFoldDB" id="R7QRP1"/>
<dbReference type="GeneID" id="17318190"/>
<sequence length="254" mass="28120">MSVHAEHPTARPPAPAPPALAPAPAPSDLLAPSTPDPDDEPFYVFKRIAVLGARGVGKSALSIRVAQNRFEPNYMLTFQDMYQWRPVVNSVQYDVSILDTDGQDENSEFGMRYTTGVDAYVLVFSVRDESSYEVIKQVNEKLLVTLNVTERVGTSEVPRVLVGNQIDIAHQRQVPSQEAAKFASNEGIPYLETSAFTSQNVNEAFDSVLCMIQQNLRNSHVIPTHTEEDEEEEDIKTPDLPPPETNPNPGCLIQ</sequence>
<dbReference type="PRINTS" id="PR00449">
    <property type="entry name" value="RASTRNSFRMNG"/>
</dbReference>
<dbReference type="GO" id="GO:0005525">
    <property type="term" value="F:GTP binding"/>
    <property type="evidence" value="ECO:0007669"/>
    <property type="project" value="UniProtKB-KW"/>
</dbReference>
<dbReference type="InterPro" id="IPR027417">
    <property type="entry name" value="P-loop_NTPase"/>
</dbReference>
<protein>
    <submittedName>
        <fullName evidence="4">Rheb1</fullName>
    </submittedName>
</protein>
<dbReference type="EMBL" id="HG002134">
    <property type="protein sequence ID" value="CDF40166.1"/>
    <property type="molecule type" value="Genomic_DNA"/>
</dbReference>
<dbReference type="KEGG" id="ccp:CHC_T00010214001"/>
<evidence type="ECO:0000256" key="2">
    <source>
        <dbReference type="ARBA" id="ARBA00023134"/>
    </source>
</evidence>
<dbReference type="SMART" id="SM00173">
    <property type="entry name" value="RAS"/>
    <property type="match status" value="1"/>
</dbReference>
<dbReference type="SMART" id="SM00175">
    <property type="entry name" value="RAB"/>
    <property type="match status" value="1"/>
</dbReference>
<proteinExistence type="predicted"/>
<dbReference type="OMA" id="HERERSW"/>
<dbReference type="PANTHER" id="PTHR24070">
    <property type="entry name" value="RAS, DI-RAS, AND RHEB FAMILY MEMBERS OF SMALL GTPASE SUPERFAMILY"/>
    <property type="match status" value="1"/>
</dbReference>
<accession>R7QRP1</accession>
<dbReference type="STRING" id="2769.R7QRP1"/>
<dbReference type="GO" id="GO:0007165">
    <property type="term" value="P:signal transduction"/>
    <property type="evidence" value="ECO:0007669"/>
    <property type="project" value="InterPro"/>
</dbReference>
<dbReference type="SUPFAM" id="SSF52540">
    <property type="entry name" value="P-loop containing nucleoside triphosphate hydrolases"/>
    <property type="match status" value="1"/>
</dbReference>
<dbReference type="Gene3D" id="3.40.50.300">
    <property type="entry name" value="P-loop containing nucleotide triphosphate hydrolases"/>
    <property type="match status" value="1"/>
</dbReference>
<dbReference type="Gramene" id="CDF40166">
    <property type="protein sequence ID" value="CDF40166"/>
    <property type="gene ID" value="CHC_T00010214001"/>
</dbReference>
<dbReference type="Pfam" id="PF00071">
    <property type="entry name" value="Ras"/>
    <property type="match status" value="1"/>
</dbReference>
<dbReference type="RefSeq" id="XP_005710460.1">
    <property type="nucleotide sequence ID" value="XM_005710403.1"/>
</dbReference>
<dbReference type="InterPro" id="IPR001806">
    <property type="entry name" value="Small_GTPase"/>
</dbReference>
<dbReference type="GO" id="GO:0003924">
    <property type="term" value="F:GTPase activity"/>
    <property type="evidence" value="ECO:0007669"/>
    <property type="project" value="InterPro"/>
</dbReference>
<dbReference type="FunFam" id="3.40.50.300:FF:001447">
    <property type="entry name" value="Ras-related protein Rab-1B"/>
    <property type="match status" value="1"/>
</dbReference>
<feature type="region of interest" description="Disordered" evidence="3">
    <location>
        <begin position="223"/>
        <end position="254"/>
    </location>
</feature>
<dbReference type="SMART" id="SM00174">
    <property type="entry name" value="RHO"/>
    <property type="match status" value="1"/>
</dbReference>
<evidence type="ECO:0000256" key="1">
    <source>
        <dbReference type="ARBA" id="ARBA00022741"/>
    </source>
</evidence>
<dbReference type="PROSITE" id="PS51421">
    <property type="entry name" value="RAS"/>
    <property type="match status" value="1"/>
</dbReference>
<dbReference type="InterPro" id="IPR005225">
    <property type="entry name" value="Small_GTP-bd"/>
</dbReference>
<gene>
    <name evidence="4" type="ORF">CHC_T00010214001</name>
</gene>
<feature type="compositionally biased region" description="Pro residues" evidence="3">
    <location>
        <begin position="10"/>
        <end position="25"/>
    </location>
</feature>
<organism evidence="4 5">
    <name type="scientific">Chondrus crispus</name>
    <name type="common">Carrageen Irish moss</name>
    <name type="synonym">Polymorpha crispa</name>
    <dbReference type="NCBI Taxonomy" id="2769"/>
    <lineage>
        <taxon>Eukaryota</taxon>
        <taxon>Rhodophyta</taxon>
        <taxon>Florideophyceae</taxon>
        <taxon>Rhodymeniophycidae</taxon>
        <taxon>Gigartinales</taxon>
        <taxon>Gigartinaceae</taxon>
        <taxon>Chondrus</taxon>
    </lineage>
</organism>
<keyword evidence="5" id="KW-1185">Reference proteome</keyword>